<gene>
    <name evidence="1" type="ORF">E8L03_08000</name>
</gene>
<dbReference type="EMBL" id="CP039543">
    <property type="protein sequence ID" value="QJT08873.1"/>
    <property type="molecule type" value="Genomic_DNA"/>
</dbReference>
<dbReference type="Proteomes" id="UP000503251">
    <property type="component" value="Chromosome"/>
</dbReference>
<name>A0ABX6NFR3_9BACT</name>
<evidence type="ECO:0000313" key="2">
    <source>
        <dbReference type="Proteomes" id="UP000503251"/>
    </source>
</evidence>
<proteinExistence type="predicted"/>
<accession>A0ABX6NFR3</accession>
<evidence type="ECO:0000313" key="1">
    <source>
        <dbReference type="EMBL" id="QJT08873.1"/>
    </source>
</evidence>
<organism evidence="1 2">
    <name type="scientific">Oceanidesulfovibrio marinus</name>
    <dbReference type="NCBI Taxonomy" id="370038"/>
    <lineage>
        <taxon>Bacteria</taxon>
        <taxon>Pseudomonadati</taxon>
        <taxon>Thermodesulfobacteriota</taxon>
        <taxon>Desulfovibrionia</taxon>
        <taxon>Desulfovibrionales</taxon>
        <taxon>Desulfovibrionaceae</taxon>
        <taxon>Oceanidesulfovibrio</taxon>
    </lineage>
</organism>
<reference evidence="1 2" key="1">
    <citation type="submission" date="2019-04" db="EMBL/GenBank/DDBJ databases">
        <title>Isolation and culture of sulfate reducing bacteria from the cold seep of the South China Sea.</title>
        <authorList>
            <person name="Sun C."/>
            <person name="Liu R."/>
        </authorList>
    </citation>
    <scope>NUCLEOTIDE SEQUENCE [LARGE SCALE GENOMIC DNA]</scope>
    <source>
        <strain evidence="1 2">CS1</strain>
    </source>
</reference>
<keyword evidence="2" id="KW-1185">Reference proteome</keyword>
<sequence length="59" mass="6882">MNRKDRWDEMMICSTCEQTIIAYKAQDGRCPHCGGELEPLDGFYERHPELRDEDAEPGH</sequence>
<protein>
    <submittedName>
        <fullName evidence="1">Uncharacterized protein</fullName>
    </submittedName>
</protein>
<dbReference type="RefSeq" id="WP_171267040.1">
    <property type="nucleotide sequence ID" value="NZ_CP039543.1"/>
</dbReference>